<dbReference type="EMBL" id="BKCJ011797887">
    <property type="protein sequence ID" value="GFD53737.1"/>
    <property type="molecule type" value="Genomic_DNA"/>
</dbReference>
<proteinExistence type="predicted"/>
<evidence type="ECO:0000313" key="2">
    <source>
        <dbReference type="EMBL" id="GFD53737.1"/>
    </source>
</evidence>
<accession>A0A699X1Y2</accession>
<feature type="region of interest" description="Disordered" evidence="1">
    <location>
        <begin position="55"/>
        <end position="101"/>
    </location>
</feature>
<comment type="caution">
    <text evidence="2">The sequence shown here is derived from an EMBL/GenBank/DDBJ whole genome shotgun (WGS) entry which is preliminary data.</text>
</comment>
<reference evidence="2" key="1">
    <citation type="journal article" date="2019" name="Sci. Rep.">
        <title>Draft genome of Tanacetum cinerariifolium, the natural source of mosquito coil.</title>
        <authorList>
            <person name="Yamashiro T."/>
            <person name="Shiraishi A."/>
            <person name="Satake H."/>
            <person name="Nakayama K."/>
        </authorList>
    </citation>
    <scope>NUCLEOTIDE SEQUENCE</scope>
</reference>
<sequence length="101" mass="10915">VIGAPDPQMIADDMVAVDFQAGLRLTDGGAADAEEQVGEQRRIGRMIARRTAWTDLDQHRRHGGAGVDQQAGDRHAGHVGNRQRLAAVLDQQGCKAQPKHD</sequence>
<dbReference type="AlphaFoldDB" id="A0A699X1Y2"/>
<feature type="non-terminal residue" evidence="2">
    <location>
        <position position="101"/>
    </location>
</feature>
<gene>
    <name evidence="2" type="ORF">Tci_925706</name>
</gene>
<evidence type="ECO:0000256" key="1">
    <source>
        <dbReference type="SAM" id="MobiDB-lite"/>
    </source>
</evidence>
<feature type="non-terminal residue" evidence="2">
    <location>
        <position position="1"/>
    </location>
</feature>
<protein>
    <submittedName>
        <fullName evidence="2">Uncharacterized protein</fullName>
    </submittedName>
</protein>
<organism evidence="2">
    <name type="scientific">Tanacetum cinerariifolium</name>
    <name type="common">Dalmatian daisy</name>
    <name type="synonym">Chrysanthemum cinerariifolium</name>
    <dbReference type="NCBI Taxonomy" id="118510"/>
    <lineage>
        <taxon>Eukaryota</taxon>
        <taxon>Viridiplantae</taxon>
        <taxon>Streptophyta</taxon>
        <taxon>Embryophyta</taxon>
        <taxon>Tracheophyta</taxon>
        <taxon>Spermatophyta</taxon>
        <taxon>Magnoliopsida</taxon>
        <taxon>eudicotyledons</taxon>
        <taxon>Gunneridae</taxon>
        <taxon>Pentapetalae</taxon>
        <taxon>asterids</taxon>
        <taxon>campanulids</taxon>
        <taxon>Asterales</taxon>
        <taxon>Asteraceae</taxon>
        <taxon>Asteroideae</taxon>
        <taxon>Anthemideae</taxon>
        <taxon>Anthemidinae</taxon>
        <taxon>Tanacetum</taxon>
    </lineage>
</organism>
<name>A0A699X1Y2_TANCI</name>